<evidence type="ECO:0008006" key="4">
    <source>
        <dbReference type="Google" id="ProtNLM"/>
    </source>
</evidence>
<comment type="caution">
    <text evidence="2">The sequence shown here is derived from an EMBL/GenBank/DDBJ whole genome shotgun (WGS) entry which is preliminary data.</text>
</comment>
<reference evidence="2" key="1">
    <citation type="submission" date="2023-10" db="EMBL/GenBank/DDBJ databases">
        <authorList>
            <person name="Chen Y."/>
            <person name="Shah S."/>
            <person name="Dougan E. K."/>
            <person name="Thang M."/>
            <person name="Chan C."/>
        </authorList>
    </citation>
    <scope>NUCLEOTIDE SEQUENCE [LARGE SCALE GENOMIC DNA]</scope>
</reference>
<proteinExistence type="predicted"/>
<evidence type="ECO:0000256" key="1">
    <source>
        <dbReference type="SAM" id="MobiDB-lite"/>
    </source>
</evidence>
<dbReference type="Proteomes" id="UP001189429">
    <property type="component" value="Unassembled WGS sequence"/>
</dbReference>
<accession>A0ABN9SSQ8</accession>
<protein>
    <recommendedName>
        <fullName evidence="4">SbsA Ig-like domain-containing protein</fullName>
    </recommendedName>
</protein>
<keyword evidence="3" id="KW-1185">Reference proteome</keyword>
<gene>
    <name evidence="2" type="ORF">PCOR1329_LOCUS32203</name>
</gene>
<organism evidence="2 3">
    <name type="scientific">Prorocentrum cordatum</name>
    <dbReference type="NCBI Taxonomy" id="2364126"/>
    <lineage>
        <taxon>Eukaryota</taxon>
        <taxon>Sar</taxon>
        <taxon>Alveolata</taxon>
        <taxon>Dinophyceae</taxon>
        <taxon>Prorocentrales</taxon>
        <taxon>Prorocentraceae</taxon>
        <taxon>Prorocentrum</taxon>
    </lineage>
</organism>
<evidence type="ECO:0000313" key="2">
    <source>
        <dbReference type="EMBL" id="CAK0834980.1"/>
    </source>
</evidence>
<feature type="region of interest" description="Disordered" evidence="1">
    <location>
        <begin position="431"/>
        <end position="469"/>
    </location>
</feature>
<sequence length="836" mass="84477">MRLESERCSDRAAVAIMELVFRDLGWHVGREATYDHELSNRLADVVLTQLLGDSVRGQFRRAEVLAFSETVRAGHGSLELWPTNDSSGALAAVVDVSALAHGSGQGFIIGKHVILSPSNLVAGVRYRLLASDAGVLRDTVGNELAALDTAGSWEFTTLQNDTLDVTAPEVAFVGEVQVGSDGLARGVVYFTEGIVAGQGVISVGDCGMDLDCGGALGSPQEYGGPGADDNATVALGYGNGSAVGLDNGVLSFTWSPKYLNRRYLVSVPSGFVRDTSAAANPGPSADFEFVVDVGDVPTAQPTYHIAPPGWETCSGSTEAYLATSCGDGHLWSGTPAGTTGLSTAVAALDGSGSLFQLRLDASGLAGGRHYRICVDLDGPDGALVFGDSGIRAYVSPVASVQAFVRGALGTPPRLPSTLARFNYTAVTSAGDVGDPAGDVGDPNGDVGDPNASNSSNATNSTDNLTNLTEDAPTPVPVVVVQVAVPLVANNTTAEVNISTVAAEEEARPVELALVCGSGCSASGHVYLAARCERGEVAAGSESTRPGGLVPQDPGLGSGSSSRTSAFSAVLDVAPLEIGRTYRLCYDADGVGGSMEAGDTGLLVHTSPLRGVEPGSLNAAPGQEIRVVCEENAVCTASTTAYLSREACDVEQFDGSASQSGALRTGSAAFVPDGPAGSNAFRVVVDASSLDAGVHYKLCVDLDGRLPQFSFGASASVYVSGITGTSSPSLSAASPTTLTLDCPVGCSTASLVSVALECSGDGALAAASVPGVRASAVRLGAAGARFTAAVDAGGLTLGASYKLCADLDGVGGEMVLGDTGVRLYVAPPSESGSADPA</sequence>
<feature type="region of interest" description="Disordered" evidence="1">
    <location>
        <begin position="537"/>
        <end position="560"/>
    </location>
</feature>
<evidence type="ECO:0000313" key="3">
    <source>
        <dbReference type="Proteomes" id="UP001189429"/>
    </source>
</evidence>
<dbReference type="EMBL" id="CAUYUJ010012969">
    <property type="protein sequence ID" value="CAK0834980.1"/>
    <property type="molecule type" value="Genomic_DNA"/>
</dbReference>
<name>A0ABN9SSQ8_9DINO</name>